<feature type="chain" id="PRO_5018102743" description="DUF7492 domain-containing protein" evidence="1">
    <location>
        <begin position="21"/>
        <end position="335"/>
    </location>
</feature>
<proteinExistence type="predicted"/>
<reference evidence="3 4" key="1">
    <citation type="journal article" date="2018" name="Nat. Ecol. Evol.">
        <title>Pezizomycetes genomes reveal the molecular basis of ectomycorrhizal truffle lifestyle.</title>
        <authorList>
            <person name="Murat C."/>
            <person name="Payen T."/>
            <person name="Noel B."/>
            <person name="Kuo A."/>
            <person name="Morin E."/>
            <person name="Chen J."/>
            <person name="Kohler A."/>
            <person name="Krizsan K."/>
            <person name="Balestrini R."/>
            <person name="Da Silva C."/>
            <person name="Montanini B."/>
            <person name="Hainaut M."/>
            <person name="Levati E."/>
            <person name="Barry K.W."/>
            <person name="Belfiori B."/>
            <person name="Cichocki N."/>
            <person name="Clum A."/>
            <person name="Dockter R.B."/>
            <person name="Fauchery L."/>
            <person name="Guy J."/>
            <person name="Iotti M."/>
            <person name="Le Tacon F."/>
            <person name="Lindquist E.A."/>
            <person name="Lipzen A."/>
            <person name="Malagnac F."/>
            <person name="Mello A."/>
            <person name="Molinier V."/>
            <person name="Miyauchi S."/>
            <person name="Poulain J."/>
            <person name="Riccioni C."/>
            <person name="Rubini A."/>
            <person name="Sitrit Y."/>
            <person name="Splivallo R."/>
            <person name="Traeger S."/>
            <person name="Wang M."/>
            <person name="Zifcakova L."/>
            <person name="Wipf D."/>
            <person name="Zambonelli A."/>
            <person name="Paolocci F."/>
            <person name="Nowrousian M."/>
            <person name="Ottonello S."/>
            <person name="Baldrian P."/>
            <person name="Spatafora J.W."/>
            <person name="Henrissat B."/>
            <person name="Nagy L.G."/>
            <person name="Aury J.M."/>
            <person name="Wincker P."/>
            <person name="Grigoriev I.V."/>
            <person name="Bonfante P."/>
            <person name="Martin F.M."/>
        </authorList>
    </citation>
    <scope>NUCLEOTIDE SEQUENCE [LARGE SCALE GENOMIC DNA]</scope>
    <source>
        <strain evidence="3 4">CCBAS932</strain>
    </source>
</reference>
<keyword evidence="1" id="KW-0732">Signal</keyword>
<organism evidence="3 4">
    <name type="scientific">Morchella conica CCBAS932</name>
    <dbReference type="NCBI Taxonomy" id="1392247"/>
    <lineage>
        <taxon>Eukaryota</taxon>
        <taxon>Fungi</taxon>
        <taxon>Dikarya</taxon>
        <taxon>Ascomycota</taxon>
        <taxon>Pezizomycotina</taxon>
        <taxon>Pezizomycetes</taxon>
        <taxon>Pezizales</taxon>
        <taxon>Morchellaceae</taxon>
        <taxon>Morchella</taxon>
    </lineage>
</organism>
<dbReference type="OrthoDB" id="5276978at2759"/>
<dbReference type="PROSITE" id="PS51257">
    <property type="entry name" value="PROKAR_LIPOPROTEIN"/>
    <property type="match status" value="1"/>
</dbReference>
<feature type="signal peptide" evidence="1">
    <location>
        <begin position="1"/>
        <end position="20"/>
    </location>
</feature>
<dbReference type="EMBL" id="ML119111">
    <property type="protein sequence ID" value="RPB15761.1"/>
    <property type="molecule type" value="Genomic_DNA"/>
</dbReference>
<dbReference type="PANTHER" id="PTHR35559:SF1">
    <property type="entry name" value="CHITIN-BINDING TYPE-4 DOMAIN-CONTAINING PROTEIN"/>
    <property type="match status" value="1"/>
</dbReference>
<dbReference type="AlphaFoldDB" id="A0A3N4L551"/>
<evidence type="ECO:0000313" key="4">
    <source>
        <dbReference type="Proteomes" id="UP000277580"/>
    </source>
</evidence>
<dbReference type="InterPro" id="IPR055915">
    <property type="entry name" value="DUF7492"/>
</dbReference>
<evidence type="ECO:0000259" key="2">
    <source>
        <dbReference type="Pfam" id="PF24320"/>
    </source>
</evidence>
<accession>A0A3N4L551</accession>
<feature type="domain" description="DUF7492" evidence="2">
    <location>
        <begin position="186"/>
        <end position="263"/>
    </location>
</feature>
<keyword evidence="4" id="KW-1185">Reference proteome</keyword>
<dbReference type="Proteomes" id="UP000277580">
    <property type="component" value="Unassembled WGS sequence"/>
</dbReference>
<protein>
    <recommendedName>
        <fullName evidence="2">DUF7492 domain-containing protein</fullName>
    </recommendedName>
</protein>
<name>A0A3N4L551_9PEZI</name>
<evidence type="ECO:0000313" key="3">
    <source>
        <dbReference type="EMBL" id="RPB15761.1"/>
    </source>
</evidence>
<dbReference type="PANTHER" id="PTHR35559">
    <property type="entry name" value="CHITIN-BINDING TYPE-4 DOMAIN-CONTAINING PROTEIN"/>
    <property type="match status" value="1"/>
</dbReference>
<sequence length="335" mass="36934">MKFQATSLFASALMAGSAAAHSWLACVDTNVTNYDECIANPNLDPVRTCNGFPRNKIYDYDWIKESSFYAWNLNNASNTEGLACRPGSQDSATYPSEYPMTTAVPGQTLRMRHWGNGHSRWDIGSPNHRDPGLVRVYWAGQKETELKYKSDLTEANWLPGAQANFSADAVTLITGNTMNEKANYFDLTLPKDIEAGRHSMVWVWAWDSGFGALNEKTGYDGRWANSWSTCFDIEIVDSDFVGPTYDNSDDSSYVDEDEDAEAAACSTATGYLGGMSDKPCTGTACPPCWYKSQTDGSISCYDYTSSGSCPWGGAFDCSKKQATRRALKHERAPFA</sequence>
<gene>
    <name evidence="3" type="ORF">P167DRAFT_551726</name>
</gene>
<dbReference type="Pfam" id="PF24320">
    <property type="entry name" value="DUF7492"/>
    <property type="match status" value="1"/>
</dbReference>
<evidence type="ECO:0000256" key="1">
    <source>
        <dbReference type="SAM" id="SignalP"/>
    </source>
</evidence>
<dbReference type="InParanoid" id="A0A3N4L551"/>
<dbReference type="STRING" id="1392247.A0A3N4L551"/>